<comment type="caution">
    <text evidence="1">The sequence shown here is derived from an EMBL/GenBank/DDBJ whole genome shotgun (WGS) entry which is preliminary data.</text>
</comment>
<evidence type="ECO:0000313" key="2">
    <source>
        <dbReference type="Proteomes" id="UP001244563"/>
    </source>
</evidence>
<gene>
    <name evidence="1" type="ORF">J2T10_000764</name>
</gene>
<keyword evidence="2" id="KW-1185">Reference proteome</keyword>
<name>A0ABT9TI78_PAENI</name>
<proteinExistence type="predicted"/>
<dbReference type="Proteomes" id="UP001244563">
    <property type="component" value="Unassembled WGS sequence"/>
</dbReference>
<evidence type="ECO:0000313" key="1">
    <source>
        <dbReference type="EMBL" id="MDQ0101145.1"/>
    </source>
</evidence>
<accession>A0ABT9TI78</accession>
<dbReference type="EMBL" id="JAUSSW010000001">
    <property type="protein sequence ID" value="MDQ0101145.1"/>
    <property type="molecule type" value="Genomic_DNA"/>
</dbReference>
<reference evidence="1 2" key="1">
    <citation type="submission" date="2023-07" db="EMBL/GenBank/DDBJ databases">
        <title>Sorghum-associated microbial communities from plants grown in Nebraska, USA.</title>
        <authorList>
            <person name="Schachtman D."/>
        </authorList>
    </citation>
    <scope>NUCLEOTIDE SEQUENCE [LARGE SCALE GENOMIC DNA]</scope>
    <source>
        <strain evidence="1 2">CC523</strain>
    </source>
</reference>
<organism evidence="1 2">
    <name type="scientific">Paenarthrobacter nicotinovorans</name>
    <name type="common">Arthrobacter nicotinovorans</name>
    <dbReference type="NCBI Taxonomy" id="29320"/>
    <lineage>
        <taxon>Bacteria</taxon>
        <taxon>Bacillati</taxon>
        <taxon>Actinomycetota</taxon>
        <taxon>Actinomycetes</taxon>
        <taxon>Micrococcales</taxon>
        <taxon>Micrococcaceae</taxon>
        <taxon>Paenarthrobacter</taxon>
    </lineage>
</organism>
<sequence length="89" mass="9098">MAGESYSTLTAARARAEAHLATVQGQLDTARASVQATLRAAFIAGTAVGTTADSASADVARLLATVTATQNVLTELSGQISLANDYPFR</sequence>
<dbReference type="RefSeq" id="WP_306876977.1">
    <property type="nucleotide sequence ID" value="NZ_JAUSSW010000001.1"/>
</dbReference>
<protein>
    <submittedName>
        <fullName evidence="1">Uncharacterized protein</fullName>
    </submittedName>
</protein>